<dbReference type="InterPro" id="IPR002933">
    <property type="entry name" value="Peptidase_M20"/>
</dbReference>
<dbReference type="AlphaFoldDB" id="A0A507AMB7"/>
<keyword evidence="2" id="KW-0479">Metal-binding</keyword>
<evidence type="ECO:0000313" key="4">
    <source>
        <dbReference type="EMBL" id="TPX07686.1"/>
    </source>
</evidence>
<reference evidence="4 5" key="1">
    <citation type="submission" date="2019-06" db="EMBL/GenBank/DDBJ databases">
        <title>Draft genome sequence of the filamentous fungus Phialemoniopsis curvata isolated from diesel fuel.</title>
        <authorList>
            <person name="Varaljay V.A."/>
            <person name="Lyon W.J."/>
            <person name="Crouch A.L."/>
            <person name="Drake C.E."/>
            <person name="Hollomon J.M."/>
            <person name="Nadeau L.J."/>
            <person name="Nunn H.S."/>
            <person name="Stevenson B.S."/>
            <person name="Bojanowski C.L."/>
            <person name="Crookes-Goodson W.J."/>
        </authorList>
    </citation>
    <scope>NUCLEOTIDE SEQUENCE [LARGE SCALE GENOMIC DNA]</scope>
    <source>
        <strain evidence="4 5">D216</strain>
    </source>
</reference>
<proteinExistence type="inferred from homology"/>
<dbReference type="InterPro" id="IPR036264">
    <property type="entry name" value="Bact_exopeptidase_dim_dom"/>
</dbReference>
<dbReference type="PANTHER" id="PTHR43808">
    <property type="entry name" value="ACETYLORNITHINE DEACETYLASE"/>
    <property type="match status" value="1"/>
</dbReference>
<evidence type="ECO:0000256" key="1">
    <source>
        <dbReference type="ARBA" id="ARBA00006247"/>
    </source>
</evidence>
<name>A0A507AMB7_9PEZI</name>
<dbReference type="InterPro" id="IPR050072">
    <property type="entry name" value="Peptidase_M20A"/>
</dbReference>
<evidence type="ECO:0000256" key="2">
    <source>
        <dbReference type="ARBA" id="ARBA00022723"/>
    </source>
</evidence>
<dbReference type="RefSeq" id="XP_030989397.1">
    <property type="nucleotide sequence ID" value="XM_031133216.1"/>
</dbReference>
<dbReference type="STRING" id="1093900.A0A507AMB7"/>
<organism evidence="4 5">
    <name type="scientific">Thyridium curvatum</name>
    <dbReference type="NCBI Taxonomy" id="1093900"/>
    <lineage>
        <taxon>Eukaryota</taxon>
        <taxon>Fungi</taxon>
        <taxon>Dikarya</taxon>
        <taxon>Ascomycota</taxon>
        <taxon>Pezizomycotina</taxon>
        <taxon>Sordariomycetes</taxon>
        <taxon>Sordariomycetidae</taxon>
        <taxon>Thyridiales</taxon>
        <taxon>Thyridiaceae</taxon>
        <taxon>Thyridium</taxon>
    </lineage>
</organism>
<dbReference type="GeneID" id="41978029"/>
<dbReference type="OrthoDB" id="10059875at2759"/>
<comment type="caution">
    <text evidence="4">The sequence shown here is derived from an EMBL/GenBank/DDBJ whole genome shotgun (WGS) entry which is preliminary data.</text>
</comment>
<keyword evidence="5" id="KW-1185">Reference proteome</keyword>
<accession>A0A507AMB7</accession>
<dbReference type="Gene3D" id="3.40.630.10">
    <property type="entry name" value="Zn peptidases"/>
    <property type="match status" value="2"/>
</dbReference>
<comment type="similarity">
    <text evidence="1">Belongs to the peptidase M20A family.</text>
</comment>
<dbReference type="SUPFAM" id="SSF55031">
    <property type="entry name" value="Bacterial exopeptidase dimerisation domain"/>
    <property type="match status" value="1"/>
</dbReference>
<dbReference type="GO" id="GO:0046872">
    <property type="term" value="F:metal ion binding"/>
    <property type="evidence" value="ECO:0007669"/>
    <property type="project" value="UniProtKB-KW"/>
</dbReference>
<dbReference type="EMBL" id="SKBQ01000087">
    <property type="protein sequence ID" value="TPX07686.1"/>
    <property type="molecule type" value="Genomic_DNA"/>
</dbReference>
<dbReference type="SUPFAM" id="SSF53187">
    <property type="entry name" value="Zn-dependent exopeptidases"/>
    <property type="match status" value="1"/>
</dbReference>
<evidence type="ECO:0000313" key="5">
    <source>
        <dbReference type="Proteomes" id="UP000319257"/>
    </source>
</evidence>
<keyword evidence="3" id="KW-0378">Hydrolase</keyword>
<evidence type="ECO:0000256" key="3">
    <source>
        <dbReference type="ARBA" id="ARBA00022801"/>
    </source>
</evidence>
<gene>
    <name evidence="4" type="ORF">E0L32_010582</name>
</gene>
<dbReference type="InParanoid" id="A0A507AMB7"/>
<protein>
    <submittedName>
        <fullName evidence="4">Uncharacterized protein</fullName>
    </submittedName>
</protein>
<sequence length="406" mass="44780">MAQFPEIDETKCLQFLSKLVQIKSYSQTDGEIEASNFMVERMKEIGLDAAVYPFDNGKRQNAVGVWRGRGQGEASAQPAKTLLFNGHLDTNPVSEGWTVDPWEGKIDENFIYGIGVSNMKSGCAAYYCAVETLKAWGWQPRADVTLTYVVGELQGGVGTMALIEQGRIKADYFINCEPSDIRAITMHAEALTFEINLIGVTRHMSAKEEAADSIMAACELIPKLNALTFRGAKSPEHKKCNRCLVGIAHGALGKELAEWRPAQVSDFCKLAGSARYGPGQTQEDVMATMRETIEAVIKKFPGMTFELNQRFEPTMPAFETPPDSEIVQSLNRAYHQVRGEDQPTGVLAPTCFYGSDAGHLYKSLGMQGIVCGPGGKYNTRPDEKVDIPDYLDCIRMFMRVIIDLCG</sequence>
<dbReference type="Proteomes" id="UP000319257">
    <property type="component" value="Unassembled WGS sequence"/>
</dbReference>
<dbReference type="Pfam" id="PF01546">
    <property type="entry name" value="Peptidase_M20"/>
    <property type="match status" value="1"/>
</dbReference>
<dbReference type="GO" id="GO:0016787">
    <property type="term" value="F:hydrolase activity"/>
    <property type="evidence" value="ECO:0007669"/>
    <property type="project" value="UniProtKB-KW"/>
</dbReference>